<evidence type="ECO:0000313" key="2">
    <source>
        <dbReference type="Proteomes" id="UP000286947"/>
    </source>
</evidence>
<gene>
    <name evidence="1" type="ORF">CUZ56_01965</name>
</gene>
<sequence>MALCSSAELVVYPEVAAVGDVLAAAVAAGGGASGDDEYISCESIGAEVNGACVLEAVEVEQLSVHDACIAAAEGANGDVFACGHGGGFAADGSQAQGAGGGVDVGVIASAKVADGNGFGVAYAVCIGVGKVSEVPAVGAVVGEGGVFCTAGNVAGDGAVVGDTQGAACRR</sequence>
<dbReference type="Proteomes" id="UP000286947">
    <property type="component" value="Unassembled WGS sequence"/>
</dbReference>
<keyword evidence="2" id="KW-1185">Reference proteome</keyword>
<evidence type="ECO:0000313" key="1">
    <source>
        <dbReference type="EMBL" id="RUS66684.1"/>
    </source>
</evidence>
<dbReference type="AlphaFoldDB" id="A0A433SDI5"/>
<name>A0A433SDI5_9BURK</name>
<proteinExistence type="predicted"/>
<accession>A0A433SDI5</accession>
<dbReference type="EMBL" id="PQSP01000004">
    <property type="protein sequence ID" value="RUS66684.1"/>
    <property type="molecule type" value="Genomic_DNA"/>
</dbReference>
<comment type="caution">
    <text evidence="1">The sequence shown here is derived from an EMBL/GenBank/DDBJ whole genome shotgun (WGS) entry which is preliminary data.</text>
</comment>
<organism evidence="1 2">
    <name type="scientific">Saezia sanguinis</name>
    <dbReference type="NCBI Taxonomy" id="1965230"/>
    <lineage>
        <taxon>Bacteria</taxon>
        <taxon>Pseudomonadati</taxon>
        <taxon>Pseudomonadota</taxon>
        <taxon>Betaproteobacteria</taxon>
        <taxon>Burkholderiales</taxon>
        <taxon>Saeziaceae</taxon>
        <taxon>Saezia</taxon>
    </lineage>
</organism>
<protein>
    <submittedName>
        <fullName evidence="1">Uncharacterized protein</fullName>
    </submittedName>
</protein>
<reference evidence="1 2" key="1">
    <citation type="submission" date="2018-01" db="EMBL/GenBank/DDBJ databases">
        <title>Saezia sanguinis gen. nov., sp. nov., in the order Burkholderiales isolated from human blood.</title>
        <authorList>
            <person name="Medina-Pascual M.J."/>
            <person name="Valdezate S."/>
            <person name="Monzon S."/>
            <person name="Cuesta I."/>
            <person name="Carrasco G."/>
            <person name="Villalon P."/>
            <person name="Saez-Nieto J.A."/>
        </authorList>
    </citation>
    <scope>NUCLEOTIDE SEQUENCE [LARGE SCALE GENOMIC DNA]</scope>
    <source>
        <strain evidence="1 2">CNM695-12</strain>
    </source>
</reference>